<dbReference type="GO" id="GO:0016791">
    <property type="term" value="F:phosphatase activity"/>
    <property type="evidence" value="ECO:0007669"/>
    <property type="project" value="TreeGrafter"/>
</dbReference>
<dbReference type="EMBL" id="MFLV01000023">
    <property type="protein sequence ID" value="OGG71405.1"/>
    <property type="molecule type" value="Genomic_DNA"/>
</dbReference>
<evidence type="ECO:0000256" key="2">
    <source>
        <dbReference type="PIRSR" id="PIRSR613078-2"/>
    </source>
</evidence>
<feature type="binding site" evidence="2">
    <location>
        <begin position="7"/>
        <end position="14"/>
    </location>
    <ligand>
        <name>substrate</name>
    </ligand>
</feature>
<proteinExistence type="predicted"/>
<dbReference type="InterPro" id="IPR013078">
    <property type="entry name" value="His_Pase_superF_clade-1"/>
</dbReference>
<evidence type="ECO:0000313" key="4">
    <source>
        <dbReference type="Proteomes" id="UP000179115"/>
    </source>
</evidence>
<sequence>MKFILIRHAETDWNVENRLQGHTDTEINENGKAQARALAEELVPLSIHRIISSDLKRAAQTADIVASFLGAPVHLDARLRECSFGSLDGITRQEAFEQYGILHYSEGSYNHRAFGGELQEDVIARHRTALDEYALRHPGETLLLVGHGTGFNTLLMELGYEGNLKRGQYRIIEY</sequence>
<evidence type="ECO:0000313" key="3">
    <source>
        <dbReference type="EMBL" id="OGG71405.1"/>
    </source>
</evidence>
<gene>
    <name evidence="3" type="ORF">A3A35_01525</name>
</gene>
<dbReference type="Proteomes" id="UP000179115">
    <property type="component" value="Unassembled WGS sequence"/>
</dbReference>
<dbReference type="Pfam" id="PF00300">
    <property type="entry name" value="His_Phos_1"/>
    <property type="match status" value="1"/>
</dbReference>
<dbReference type="PIRSF" id="PIRSF000709">
    <property type="entry name" value="6PFK_2-Ptase"/>
    <property type="match status" value="1"/>
</dbReference>
<dbReference type="AlphaFoldDB" id="A0A1F6ECK4"/>
<dbReference type="InterPro" id="IPR050275">
    <property type="entry name" value="PGM_Phosphatase"/>
</dbReference>
<dbReference type="SMART" id="SM00855">
    <property type="entry name" value="PGAM"/>
    <property type="match status" value="1"/>
</dbReference>
<evidence type="ECO:0008006" key="5">
    <source>
        <dbReference type="Google" id="ProtNLM"/>
    </source>
</evidence>
<comment type="caution">
    <text evidence="3">The sequence shown here is derived from an EMBL/GenBank/DDBJ whole genome shotgun (WGS) entry which is preliminary data.</text>
</comment>
<reference evidence="3 4" key="1">
    <citation type="journal article" date="2016" name="Nat. Commun.">
        <title>Thousands of microbial genomes shed light on interconnected biogeochemical processes in an aquifer system.</title>
        <authorList>
            <person name="Anantharaman K."/>
            <person name="Brown C.T."/>
            <person name="Hug L.A."/>
            <person name="Sharon I."/>
            <person name="Castelle C.J."/>
            <person name="Probst A.J."/>
            <person name="Thomas B.C."/>
            <person name="Singh A."/>
            <person name="Wilkins M.J."/>
            <person name="Karaoz U."/>
            <person name="Brodie E.L."/>
            <person name="Williams K.H."/>
            <person name="Hubbard S.S."/>
            <person name="Banfield J.F."/>
        </authorList>
    </citation>
    <scope>NUCLEOTIDE SEQUENCE [LARGE SCALE GENOMIC DNA]</scope>
</reference>
<feature type="active site" description="Proton donor/acceptor" evidence="1">
    <location>
        <position position="81"/>
    </location>
</feature>
<dbReference type="CDD" id="cd07067">
    <property type="entry name" value="HP_PGM_like"/>
    <property type="match status" value="1"/>
</dbReference>
<feature type="binding site" evidence="2">
    <location>
        <position position="57"/>
    </location>
    <ligand>
        <name>substrate</name>
    </ligand>
</feature>
<accession>A0A1F6ECK4</accession>
<dbReference type="PANTHER" id="PTHR48100">
    <property type="entry name" value="BROAD-SPECIFICITY PHOSPHATASE YOR283W-RELATED"/>
    <property type="match status" value="1"/>
</dbReference>
<dbReference type="SUPFAM" id="SSF53254">
    <property type="entry name" value="Phosphoglycerate mutase-like"/>
    <property type="match status" value="1"/>
</dbReference>
<protein>
    <recommendedName>
        <fullName evidence="5">Phosphoglycerate mutase</fullName>
    </recommendedName>
</protein>
<dbReference type="PANTHER" id="PTHR48100:SF1">
    <property type="entry name" value="HISTIDINE PHOSPHATASE FAMILY PROTEIN-RELATED"/>
    <property type="match status" value="1"/>
</dbReference>
<organism evidence="3 4">
    <name type="scientific">Candidatus Kaiserbacteria bacterium RIFCSPLOWO2_01_FULL_51_21</name>
    <dbReference type="NCBI Taxonomy" id="1798508"/>
    <lineage>
        <taxon>Bacteria</taxon>
        <taxon>Candidatus Kaiseribacteriota</taxon>
    </lineage>
</organism>
<dbReference type="GO" id="GO:0005737">
    <property type="term" value="C:cytoplasm"/>
    <property type="evidence" value="ECO:0007669"/>
    <property type="project" value="TreeGrafter"/>
</dbReference>
<feature type="active site" description="Tele-phosphohistidine intermediate" evidence="1">
    <location>
        <position position="8"/>
    </location>
</feature>
<dbReference type="STRING" id="1798508.A3A35_01525"/>
<dbReference type="InterPro" id="IPR029033">
    <property type="entry name" value="His_PPase_superfam"/>
</dbReference>
<dbReference type="Gene3D" id="3.40.50.1240">
    <property type="entry name" value="Phosphoglycerate mutase-like"/>
    <property type="match status" value="1"/>
</dbReference>
<name>A0A1F6ECK4_9BACT</name>
<evidence type="ECO:0000256" key="1">
    <source>
        <dbReference type="PIRSR" id="PIRSR613078-1"/>
    </source>
</evidence>